<evidence type="ECO:0000256" key="9">
    <source>
        <dbReference type="ARBA" id="ARBA00023268"/>
    </source>
</evidence>
<evidence type="ECO:0000256" key="4">
    <source>
        <dbReference type="ARBA" id="ARBA00022679"/>
    </source>
</evidence>
<dbReference type="SUPFAM" id="SSF51905">
    <property type="entry name" value="FAD/NAD(P)-binding domain"/>
    <property type="match status" value="1"/>
</dbReference>
<evidence type="ECO:0000256" key="5">
    <source>
        <dbReference type="ARBA" id="ARBA00022691"/>
    </source>
</evidence>
<comment type="function">
    <text evidence="10">Catalyzes the last two steps in the biosynthesis of 5-methylaminomethyl-2-thiouridine (mnm(5)s(2)U) at the wobble position (U34) in tRNA. Catalyzes the FAD-dependent demodification of cmnm(5)s(2)U34 to nm(5)s(2)U34, followed by the transfer of a methyl group from S-adenosyl-L-methionine to nm(5)s(2)U34, to form mnm(5)s(2)U34.</text>
</comment>
<keyword evidence="2 10" id="KW-0489">Methyltransferase</keyword>
<name>A0A5C7SDB0_THASP</name>
<comment type="similarity">
    <text evidence="10">In the C-terminal section; belongs to the DAO family.</text>
</comment>
<evidence type="ECO:0000256" key="6">
    <source>
        <dbReference type="ARBA" id="ARBA00022694"/>
    </source>
</evidence>
<evidence type="ECO:0000313" key="14">
    <source>
        <dbReference type="Proteomes" id="UP000321192"/>
    </source>
</evidence>
<dbReference type="GO" id="GO:0032259">
    <property type="term" value="P:methylation"/>
    <property type="evidence" value="ECO:0007669"/>
    <property type="project" value="UniProtKB-KW"/>
</dbReference>
<evidence type="ECO:0000256" key="8">
    <source>
        <dbReference type="ARBA" id="ARBA00023002"/>
    </source>
</evidence>
<comment type="subcellular location">
    <subcellularLocation>
        <location evidence="10">Cytoplasm</location>
    </subcellularLocation>
</comment>
<evidence type="ECO:0000256" key="2">
    <source>
        <dbReference type="ARBA" id="ARBA00022603"/>
    </source>
</evidence>
<dbReference type="NCBIfam" id="NF002483">
    <property type="entry name" value="PRK01747.1-4"/>
    <property type="match status" value="1"/>
</dbReference>
<comment type="catalytic activity">
    <reaction evidence="10">
        <text>5-aminomethyl-2-thiouridine(34) in tRNA + S-adenosyl-L-methionine = 5-methylaminomethyl-2-thiouridine(34) in tRNA + S-adenosyl-L-homocysteine + H(+)</text>
        <dbReference type="Rhea" id="RHEA:19569"/>
        <dbReference type="Rhea" id="RHEA-COMP:10195"/>
        <dbReference type="Rhea" id="RHEA-COMP:10197"/>
        <dbReference type="ChEBI" id="CHEBI:15378"/>
        <dbReference type="ChEBI" id="CHEBI:57856"/>
        <dbReference type="ChEBI" id="CHEBI:59789"/>
        <dbReference type="ChEBI" id="CHEBI:74454"/>
        <dbReference type="ChEBI" id="CHEBI:74455"/>
        <dbReference type="EC" id="2.1.1.61"/>
    </reaction>
</comment>
<dbReference type="NCBIfam" id="NF002481">
    <property type="entry name" value="PRK01747.1-2"/>
    <property type="match status" value="1"/>
</dbReference>
<dbReference type="Gene3D" id="3.40.50.150">
    <property type="entry name" value="Vaccinia Virus protein VP39"/>
    <property type="match status" value="1"/>
</dbReference>
<organism evidence="13 14">
    <name type="scientific">Thauera aminoaromatica</name>
    <dbReference type="NCBI Taxonomy" id="164330"/>
    <lineage>
        <taxon>Bacteria</taxon>
        <taxon>Pseudomonadati</taxon>
        <taxon>Pseudomonadota</taxon>
        <taxon>Betaproteobacteria</taxon>
        <taxon>Rhodocyclales</taxon>
        <taxon>Zoogloeaceae</taxon>
        <taxon>Thauera</taxon>
    </lineage>
</organism>
<keyword evidence="6 10" id="KW-0819">tRNA processing</keyword>
<keyword evidence="8 10" id="KW-0560">Oxidoreductase</keyword>
<dbReference type="InterPro" id="IPR047785">
    <property type="entry name" value="tRNA_MNMC2"/>
</dbReference>
<dbReference type="EMBL" id="SSFD01000294">
    <property type="protein sequence ID" value="TXH80935.1"/>
    <property type="molecule type" value="Genomic_DNA"/>
</dbReference>
<keyword evidence="5 10" id="KW-0949">S-adenosyl-L-methionine</keyword>
<dbReference type="EC" id="2.1.1.61" evidence="10"/>
<dbReference type="AlphaFoldDB" id="A0A5C7SDB0"/>
<dbReference type="GO" id="GO:0004808">
    <property type="term" value="F:tRNA (5-methylaminomethyl-2-thiouridylate)(34)-methyltransferase activity"/>
    <property type="evidence" value="ECO:0007669"/>
    <property type="project" value="UniProtKB-EC"/>
</dbReference>
<keyword evidence="3 10" id="KW-0285">Flavoprotein</keyword>
<evidence type="ECO:0000313" key="13">
    <source>
        <dbReference type="EMBL" id="TXH80935.1"/>
    </source>
</evidence>
<gene>
    <name evidence="10 13" type="primary">mnmC</name>
    <name evidence="13" type="ORF">E6Q80_17925</name>
</gene>
<feature type="domain" description="FAD dependent oxidoreductase" evidence="11">
    <location>
        <begin position="249"/>
        <end position="610"/>
    </location>
</feature>
<dbReference type="InterPro" id="IPR017610">
    <property type="entry name" value="tRNA_S-uridine_synth_MnmC_C"/>
</dbReference>
<dbReference type="Pfam" id="PF01266">
    <property type="entry name" value="DAO"/>
    <property type="match status" value="1"/>
</dbReference>
<dbReference type="GO" id="GO:0050660">
    <property type="term" value="F:flavin adenine dinucleotide binding"/>
    <property type="evidence" value="ECO:0007669"/>
    <property type="project" value="UniProtKB-UniRule"/>
</dbReference>
<protein>
    <recommendedName>
        <fullName evidence="10">tRNA 5-methylaminomethyl-2-thiouridine biosynthesis bifunctional protein MnmC</fullName>
        <shortName evidence="10">tRNA mnm(5)s(2)U biosynthesis bifunctional protein</shortName>
    </recommendedName>
    <domain>
        <recommendedName>
            <fullName evidence="10">tRNA (mnm(5)s(2)U34)-methyltransferase</fullName>
            <ecNumber evidence="10">2.1.1.61</ecNumber>
        </recommendedName>
    </domain>
    <domain>
        <recommendedName>
            <fullName evidence="10">FAD-dependent cmnm(5)s(2)U34 oxidoreductase</fullName>
            <ecNumber evidence="10">1.5.-.-</ecNumber>
        </recommendedName>
    </domain>
</protein>
<comment type="similarity">
    <text evidence="10">In the N-terminal section; belongs to the methyltransferase superfamily. tRNA (mnm(5)s(2)U34)-methyltransferase family.</text>
</comment>
<keyword evidence="7 10" id="KW-0274">FAD</keyword>
<sequence>MPIHPARLERTPEGVLYSGAFGDVYHSRDNALGQAHAVFIAGNGLPQRWQGRERFTIVETGFGAGLNFLATWAAWREDACRSARLHFVSCELHPFCREDLARIHAAWPELATFAAELRAQWPVLAPGLHRLNLDAGRVTLTLFLGDAADGLARIDARADALYLDGFTPAKNPALWSERVFHLLAGLAAPDATLATWSVAGQVREGLRRAGFTTEKAPGFGTKWQMLRGRLAREARPLAVPEAATSGRHALVLGAGIAGCTVAERLAGRGWTVELIDRAPAPATGASGNLAGVLRPLPSLDDNRMSRLTRAGSLYAWRRIHQLRARGLALRADDCGVLHLGRDAAQEVKMRAVVERLALPPEHLRFVGVDEAAEIAGCAVANGGWWFAGSGWVQPPSLCAASLEAAGGRLRGHFGHTVARLGYDGGAWHAHGPDGSTIASAPVAILAPGTGIADFEQASLPVVSARGQVSHLPAVAGSAPRVVVCRGGYVSPAVDGLRCAGATFAVDDPDPGLRPQDHAENLQRLEAMIPGFGAGLGAGFDPDRLDGRVGFRPASPDRLPMVGALPLPDRPPASAARGLDELPRRPGLYALSGYGARGLVWSVLAAELLASALEGDPAPLERDLVEAIDPARFVLRPLARTAVRE</sequence>
<comment type="caution">
    <text evidence="13">The sequence shown here is derived from an EMBL/GenBank/DDBJ whole genome shotgun (WGS) entry which is preliminary data.</text>
</comment>
<comment type="cofactor">
    <cofactor evidence="10">
        <name>FAD</name>
        <dbReference type="ChEBI" id="CHEBI:57692"/>
    </cofactor>
</comment>
<evidence type="ECO:0000256" key="1">
    <source>
        <dbReference type="ARBA" id="ARBA00022490"/>
    </source>
</evidence>
<dbReference type="GO" id="GO:0002098">
    <property type="term" value="P:tRNA wobble uridine modification"/>
    <property type="evidence" value="ECO:0007669"/>
    <property type="project" value="TreeGrafter"/>
</dbReference>
<dbReference type="InterPro" id="IPR008471">
    <property type="entry name" value="MnmC-like_methylTransf"/>
</dbReference>
<evidence type="ECO:0000259" key="12">
    <source>
        <dbReference type="Pfam" id="PF05430"/>
    </source>
</evidence>
<dbReference type="Pfam" id="PF05430">
    <property type="entry name" value="Methyltransf_30"/>
    <property type="match status" value="1"/>
</dbReference>
<dbReference type="GO" id="GO:0005737">
    <property type="term" value="C:cytoplasm"/>
    <property type="evidence" value="ECO:0007669"/>
    <property type="project" value="UniProtKB-SubCell"/>
</dbReference>
<dbReference type="NCBIfam" id="NF033855">
    <property type="entry name" value="tRNA_MNMC2"/>
    <property type="match status" value="1"/>
</dbReference>
<keyword evidence="9 10" id="KW-0511">Multifunctional enzyme</keyword>
<keyword evidence="1 10" id="KW-0963">Cytoplasm</keyword>
<dbReference type="Proteomes" id="UP000321192">
    <property type="component" value="Unassembled WGS sequence"/>
</dbReference>
<dbReference type="HAMAP" id="MF_01102">
    <property type="entry name" value="MnmC"/>
    <property type="match status" value="1"/>
</dbReference>
<dbReference type="PANTHER" id="PTHR13847">
    <property type="entry name" value="SARCOSINE DEHYDROGENASE-RELATED"/>
    <property type="match status" value="1"/>
</dbReference>
<evidence type="ECO:0000256" key="3">
    <source>
        <dbReference type="ARBA" id="ARBA00022630"/>
    </source>
</evidence>
<dbReference type="InterPro" id="IPR023032">
    <property type="entry name" value="tRNA_MAMT_biosynth_bifunc_MnmC"/>
</dbReference>
<proteinExistence type="inferred from homology"/>
<feature type="region of interest" description="FAD-dependent cmnm(5)s(2)U34 oxidoreductase" evidence="10">
    <location>
        <begin position="252"/>
        <end position="644"/>
    </location>
</feature>
<dbReference type="Gene3D" id="3.50.50.60">
    <property type="entry name" value="FAD/NAD(P)-binding domain"/>
    <property type="match status" value="1"/>
</dbReference>
<dbReference type="PANTHER" id="PTHR13847:SF283">
    <property type="entry name" value="TRNA 5-METHYLAMINOMETHYL-2-THIOURIDINE BIOSYNTHESIS BIFUNCTIONAL PROTEIN MNMC"/>
    <property type="match status" value="1"/>
</dbReference>
<keyword evidence="4 10" id="KW-0808">Transferase</keyword>
<evidence type="ECO:0000256" key="10">
    <source>
        <dbReference type="HAMAP-Rule" id="MF_01102"/>
    </source>
</evidence>
<evidence type="ECO:0000256" key="7">
    <source>
        <dbReference type="ARBA" id="ARBA00022827"/>
    </source>
</evidence>
<dbReference type="RefSeq" id="WP_276660974.1">
    <property type="nucleotide sequence ID" value="NZ_SSFD01000294.1"/>
</dbReference>
<accession>A0A5C7SDB0</accession>
<dbReference type="GO" id="GO:0016645">
    <property type="term" value="F:oxidoreductase activity, acting on the CH-NH group of donors"/>
    <property type="evidence" value="ECO:0007669"/>
    <property type="project" value="InterPro"/>
</dbReference>
<reference evidence="13 14" key="1">
    <citation type="submission" date="2018-09" db="EMBL/GenBank/DDBJ databases">
        <title>Metagenome Assembled Genomes from an Advanced Water Purification Facility.</title>
        <authorList>
            <person name="Stamps B.W."/>
            <person name="Spear J.R."/>
        </authorList>
    </citation>
    <scope>NUCLEOTIDE SEQUENCE [LARGE SCALE GENOMIC DNA]</scope>
    <source>
        <strain evidence="13">Bin_27_1</strain>
    </source>
</reference>
<dbReference type="InterPro" id="IPR029063">
    <property type="entry name" value="SAM-dependent_MTases_sf"/>
</dbReference>
<evidence type="ECO:0000259" key="11">
    <source>
        <dbReference type="Pfam" id="PF01266"/>
    </source>
</evidence>
<dbReference type="InterPro" id="IPR036188">
    <property type="entry name" value="FAD/NAD-bd_sf"/>
</dbReference>
<dbReference type="NCBIfam" id="TIGR03197">
    <property type="entry name" value="MnmC_Cterm"/>
    <property type="match status" value="1"/>
</dbReference>
<feature type="domain" description="MnmC-like methyltransferase" evidence="12">
    <location>
        <begin position="108"/>
        <end position="229"/>
    </location>
</feature>
<dbReference type="Gene3D" id="3.30.9.10">
    <property type="entry name" value="D-Amino Acid Oxidase, subunit A, domain 2"/>
    <property type="match status" value="1"/>
</dbReference>
<feature type="region of interest" description="tRNA (mnm(5)s(2)U34)-methyltransferase" evidence="10">
    <location>
        <begin position="1"/>
        <end position="231"/>
    </location>
</feature>
<dbReference type="InterPro" id="IPR006076">
    <property type="entry name" value="FAD-dep_OxRdtase"/>
</dbReference>
<dbReference type="EC" id="1.5.-.-" evidence="10"/>